<keyword evidence="11" id="KW-0961">Cell wall biogenesis/degradation</keyword>
<proteinExistence type="inferred from homology"/>
<evidence type="ECO:0000256" key="13">
    <source>
        <dbReference type="ARBA" id="ARBA00049902"/>
    </source>
</evidence>
<dbReference type="GO" id="GO:0008955">
    <property type="term" value="F:peptidoglycan glycosyltransferase activity"/>
    <property type="evidence" value="ECO:0007669"/>
    <property type="project" value="UniProtKB-EC"/>
</dbReference>
<feature type="region of interest" description="Disordered" evidence="14">
    <location>
        <begin position="772"/>
        <end position="820"/>
    </location>
</feature>
<evidence type="ECO:0000256" key="8">
    <source>
        <dbReference type="ARBA" id="ARBA00022960"/>
    </source>
</evidence>
<comment type="catalytic activity">
    <reaction evidence="13">
        <text>[GlcNAc-(1-&gt;4)-Mur2Ac(oyl-L-Ala-gamma-D-Glu-L-Lys-D-Ala-D-Ala)](n)-di-trans,octa-cis-undecaprenyl diphosphate + beta-D-GlcNAc-(1-&gt;4)-Mur2Ac(oyl-L-Ala-gamma-D-Glu-L-Lys-D-Ala-D-Ala)-di-trans,octa-cis-undecaprenyl diphosphate = [GlcNAc-(1-&gt;4)-Mur2Ac(oyl-L-Ala-gamma-D-Glu-L-Lys-D-Ala-D-Ala)](n+1)-di-trans,octa-cis-undecaprenyl diphosphate + di-trans,octa-cis-undecaprenyl diphosphate + H(+)</text>
        <dbReference type="Rhea" id="RHEA:23708"/>
        <dbReference type="Rhea" id="RHEA-COMP:9602"/>
        <dbReference type="Rhea" id="RHEA-COMP:9603"/>
        <dbReference type="ChEBI" id="CHEBI:15378"/>
        <dbReference type="ChEBI" id="CHEBI:58405"/>
        <dbReference type="ChEBI" id="CHEBI:60033"/>
        <dbReference type="ChEBI" id="CHEBI:78435"/>
        <dbReference type="EC" id="2.4.99.28"/>
    </reaction>
</comment>
<evidence type="ECO:0000256" key="6">
    <source>
        <dbReference type="ARBA" id="ARBA00022679"/>
    </source>
</evidence>
<evidence type="ECO:0000256" key="2">
    <source>
        <dbReference type="ARBA" id="ARBA00007739"/>
    </source>
</evidence>
<evidence type="ECO:0000256" key="4">
    <source>
        <dbReference type="ARBA" id="ARBA00022670"/>
    </source>
</evidence>
<evidence type="ECO:0000256" key="11">
    <source>
        <dbReference type="ARBA" id="ARBA00023316"/>
    </source>
</evidence>
<dbReference type="Gene3D" id="3.30.10.20">
    <property type="match status" value="1"/>
</dbReference>
<keyword evidence="6" id="KW-0808">Transferase</keyword>
<dbReference type="GO" id="GO:0071555">
    <property type="term" value="P:cell wall organization"/>
    <property type="evidence" value="ECO:0007669"/>
    <property type="project" value="UniProtKB-KW"/>
</dbReference>
<dbReference type="InterPro" id="IPR023346">
    <property type="entry name" value="Lysozyme-like_dom_sf"/>
</dbReference>
<keyword evidence="7" id="KW-0378">Hydrolase</keyword>
<dbReference type="AlphaFoldDB" id="A0A4Q9KH14"/>
<dbReference type="InterPro" id="IPR001264">
    <property type="entry name" value="Glyco_trans_51"/>
</dbReference>
<evidence type="ECO:0000256" key="14">
    <source>
        <dbReference type="SAM" id="MobiDB-lite"/>
    </source>
</evidence>
<dbReference type="GO" id="GO:0030288">
    <property type="term" value="C:outer membrane-bounded periplasmic space"/>
    <property type="evidence" value="ECO:0007669"/>
    <property type="project" value="TreeGrafter"/>
</dbReference>
<evidence type="ECO:0000256" key="15">
    <source>
        <dbReference type="SAM" id="Phobius"/>
    </source>
</evidence>
<dbReference type="GO" id="GO:0006508">
    <property type="term" value="P:proteolysis"/>
    <property type="evidence" value="ECO:0007669"/>
    <property type="project" value="UniProtKB-KW"/>
</dbReference>
<evidence type="ECO:0000256" key="10">
    <source>
        <dbReference type="ARBA" id="ARBA00023268"/>
    </source>
</evidence>
<dbReference type="Pfam" id="PF00905">
    <property type="entry name" value="Transpeptidase"/>
    <property type="match status" value="1"/>
</dbReference>
<dbReference type="GO" id="GO:0008658">
    <property type="term" value="F:penicillin binding"/>
    <property type="evidence" value="ECO:0007669"/>
    <property type="project" value="InterPro"/>
</dbReference>
<dbReference type="SUPFAM" id="SSF53955">
    <property type="entry name" value="Lysozyme-like"/>
    <property type="match status" value="1"/>
</dbReference>
<evidence type="ECO:0000313" key="18">
    <source>
        <dbReference type="EMBL" id="TBT88581.1"/>
    </source>
</evidence>
<accession>A0A4Q9KH14</accession>
<dbReference type="Gene3D" id="1.10.3810.10">
    <property type="entry name" value="Biosynthetic peptidoglycan transglycosylase-like"/>
    <property type="match status" value="1"/>
</dbReference>
<comment type="catalytic activity">
    <reaction evidence="12">
        <text>Preferential cleavage: (Ac)2-L-Lys-D-Ala-|-D-Ala. Also transpeptidation of peptidyl-alanyl moieties that are N-acyl substituents of D-alanine.</text>
        <dbReference type="EC" id="3.4.16.4"/>
    </reaction>
</comment>
<dbReference type="GO" id="GO:0009252">
    <property type="term" value="P:peptidoglycan biosynthetic process"/>
    <property type="evidence" value="ECO:0007669"/>
    <property type="project" value="UniProtKB-KW"/>
</dbReference>
<dbReference type="SUPFAM" id="SSF56601">
    <property type="entry name" value="beta-lactamase/transpeptidase-like"/>
    <property type="match status" value="1"/>
</dbReference>
<comment type="similarity">
    <text evidence="2">In the N-terminal section; belongs to the glycosyltransferase 51 family.</text>
</comment>
<dbReference type="Gene3D" id="3.40.710.10">
    <property type="entry name" value="DD-peptidase/beta-lactamase superfamily"/>
    <property type="match status" value="1"/>
</dbReference>
<keyword evidence="10" id="KW-0511">Multifunctional enzyme</keyword>
<keyword evidence="8" id="KW-0133">Cell shape</keyword>
<protein>
    <submittedName>
        <fullName evidence="18">Penicillin-binding protein</fullName>
    </submittedName>
</protein>
<evidence type="ECO:0000256" key="12">
    <source>
        <dbReference type="ARBA" id="ARBA00034000"/>
    </source>
</evidence>
<evidence type="ECO:0000256" key="7">
    <source>
        <dbReference type="ARBA" id="ARBA00022801"/>
    </source>
</evidence>
<keyword evidence="4" id="KW-0645">Protease</keyword>
<dbReference type="GO" id="GO:0009002">
    <property type="term" value="F:serine-type D-Ala-D-Ala carboxypeptidase activity"/>
    <property type="evidence" value="ECO:0007669"/>
    <property type="project" value="UniProtKB-EC"/>
</dbReference>
<keyword evidence="19" id="KW-1185">Reference proteome</keyword>
<gene>
    <name evidence="18" type="ORF">ET989_01095</name>
</gene>
<dbReference type="InterPro" id="IPR050396">
    <property type="entry name" value="Glycosyltr_51/Transpeptidase"/>
</dbReference>
<dbReference type="InterPro" id="IPR012338">
    <property type="entry name" value="Beta-lactam/transpept-like"/>
</dbReference>
<keyword evidence="15" id="KW-0472">Membrane</keyword>
<evidence type="ECO:0000256" key="1">
    <source>
        <dbReference type="ARBA" id="ARBA00007090"/>
    </source>
</evidence>
<dbReference type="Pfam" id="PF00912">
    <property type="entry name" value="Transgly"/>
    <property type="match status" value="1"/>
</dbReference>
<feature type="domain" description="Glycosyl transferase family 51" evidence="17">
    <location>
        <begin position="72"/>
        <end position="258"/>
    </location>
</feature>
<reference evidence="18 19" key="1">
    <citation type="submission" date="2019-01" db="EMBL/GenBank/DDBJ databases">
        <title>Lactibacter flavus gen. nov., sp. nov., a novel bacterium of the family Propionibacteriaceae isolated from raw milk and dairy products.</title>
        <authorList>
            <person name="Huptas C."/>
            <person name="Wenning M."/>
            <person name="Breitenwieser F."/>
            <person name="Doll E."/>
            <person name="Von Neubeck M."/>
            <person name="Busse H.-J."/>
            <person name="Scherer S."/>
        </authorList>
    </citation>
    <scope>NUCLEOTIDE SEQUENCE [LARGE SCALE GENOMIC DNA]</scope>
    <source>
        <strain evidence="18 19">KCTC 33808</strain>
    </source>
</reference>
<dbReference type="EMBL" id="SDMQ01000001">
    <property type="protein sequence ID" value="TBT88581.1"/>
    <property type="molecule type" value="Genomic_DNA"/>
</dbReference>
<evidence type="ECO:0000256" key="3">
    <source>
        <dbReference type="ARBA" id="ARBA00022645"/>
    </source>
</evidence>
<feature type="domain" description="Penicillin-binding protein transpeptidase" evidence="16">
    <location>
        <begin position="367"/>
        <end position="639"/>
    </location>
</feature>
<evidence type="ECO:0000256" key="5">
    <source>
        <dbReference type="ARBA" id="ARBA00022676"/>
    </source>
</evidence>
<evidence type="ECO:0000259" key="17">
    <source>
        <dbReference type="Pfam" id="PF00912"/>
    </source>
</evidence>
<organism evidence="18 19">
    <name type="scientific">Propioniciclava sinopodophylli</name>
    <dbReference type="NCBI Taxonomy" id="1837344"/>
    <lineage>
        <taxon>Bacteria</taxon>
        <taxon>Bacillati</taxon>
        <taxon>Actinomycetota</taxon>
        <taxon>Actinomycetes</taxon>
        <taxon>Propionibacteriales</taxon>
        <taxon>Propionibacteriaceae</taxon>
        <taxon>Propioniciclava</taxon>
    </lineage>
</organism>
<dbReference type="Proteomes" id="UP000292373">
    <property type="component" value="Unassembled WGS sequence"/>
</dbReference>
<keyword evidence="15" id="KW-0812">Transmembrane</keyword>
<dbReference type="PANTHER" id="PTHR32282">
    <property type="entry name" value="BINDING PROTEIN TRANSPEPTIDASE, PUTATIVE-RELATED"/>
    <property type="match status" value="1"/>
</dbReference>
<dbReference type="OrthoDB" id="9766909at2"/>
<dbReference type="FunFam" id="1.10.3810.10:FF:000001">
    <property type="entry name" value="Penicillin-binding protein 1A"/>
    <property type="match status" value="1"/>
</dbReference>
<sequence length="820" mass="87841">MRAPTVGRKLYSALMFVLVSVLGGVLVAGLAVPTAGIGAELAKVSAVALQAIPKDIETPPPAEGSTVLMADGTVLTNFFDENRAYVPLSEISPAMKQAQLAVEDQRFYAHGALDFRGTLRALVRTSSGNTQGGSTLTQQYVKLALIDKAVNDNDKDALAAAYDRNFSRKLLELRYAIALEERLSKDEILERYLNLSYYGAGAYGVEAAAKRYFNVSAKELTLPQAAMLAGLVRNPATTDPIRYEKIALERRNNVLDVMLSQAGTPDVWHFMEPVTKAQVAEAKAIGFDRSLVTDTPHGCVSSEFQNLCSVVESILLTMPSLGPDVESRRKAVYRGGLTIQTEIDPRTQRAAQKAVSDYVYPTDPVVGLMVMIEPGTGLIKGMAQSRPNIGNNPGETYLNYAMEKSIGGTNGFFGGSTYKVFTLAAAIAKGFPTDRTYDAPKTKNWYGETFRNCDGPFQQLGLQAGKKQWVVNNAGSGGEFDMYSGTKSSVNNFFVALLQDVGVCEAVQMAETLGLKLQGKTLEQAASTPAFTLGTAESSPISLANAYATLAARGMRCDPILLKSVVNKAGKSFEVPPANCQQVIPQEVADRVNDVMRGPFNGGTASTSRISGYNLAGKTGTDGSDTKAIWLVGYTPNLAGAAMIGVDRDHERFKGMKYESLRLQNLPIRDGKYRLRGSSGREAGRGIWYPAMSAALEGMERLDFVKPTKVEQPIVDVPSCSGKGLNECRQTLQQAGFGTAITRVENARPAGTFLGIRPSGRAERFSTIRLLVSSGPAPKPEPKPEPKPSSAPPTSAPPAQAPPVEPSSEPAPGQPGRGKP</sequence>
<keyword evidence="5" id="KW-0328">Glycosyltransferase</keyword>
<comment type="caution">
    <text evidence="18">The sequence shown here is derived from an EMBL/GenBank/DDBJ whole genome shotgun (WGS) entry which is preliminary data.</text>
</comment>
<dbReference type="InterPro" id="IPR036950">
    <property type="entry name" value="PBP_transglycosylase"/>
</dbReference>
<dbReference type="GO" id="GO:0008360">
    <property type="term" value="P:regulation of cell shape"/>
    <property type="evidence" value="ECO:0007669"/>
    <property type="project" value="UniProtKB-KW"/>
</dbReference>
<dbReference type="InterPro" id="IPR001460">
    <property type="entry name" value="PCN-bd_Tpept"/>
</dbReference>
<name>A0A4Q9KH14_9ACTN</name>
<evidence type="ECO:0000313" key="19">
    <source>
        <dbReference type="Proteomes" id="UP000292373"/>
    </source>
</evidence>
<comment type="similarity">
    <text evidence="1">In the C-terminal section; belongs to the transpeptidase family.</text>
</comment>
<feature type="transmembrane region" description="Helical" evidence="15">
    <location>
        <begin position="12"/>
        <end position="32"/>
    </location>
</feature>
<feature type="compositionally biased region" description="Pro residues" evidence="14">
    <location>
        <begin position="787"/>
        <end position="805"/>
    </location>
</feature>
<dbReference type="RefSeq" id="WP_131166711.1">
    <property type="nucleotide sequence ID" value="NZ_SDMQ01000001.1"/>
</dbReference>
<evidence type="ECO:0000256" key="9">
    <source>
        <dbReference type="ARBA" id="ARBA00022984"/>
    </source>
</evidence>
<evidence type="ECO:0000259" key="16">
    <source>
        <dbReference type="Pfam" id="PF00905"/>
    </source>
</evidence>
<dbReference type="PANTHER" id="PTHR32282:SF33">
    <property type="entry name" value="PEPTIDOGLYCAN GLYCOSYLTRANSFERASE"/>
    <property type="match status" value="1"/>
</dbReference>
<keyword evidence="3" id="KW-0121">Carboxypeptidase</keyword>
<keyword evidence="9" id="KW-0573">Peptidoglycan synthesis</keyword>
<keyword evidence="15" id="KW-1133">Transmembrane helix</keyword>